<dbReference type="CDD" id="cd14797">
    <property type="entry name" value="DUF302"/>
    <property type="match status" value="1"/>
</dbReference>
<dbReference type="InterPro" id="IPR035923">
    <property type="entry name" value="TT1751-like_sf"/>
</dbReference>
<dbReference type="Proteomes" id="UP001556637">
    <property type="component" value="Unassembled WGS sequence"/>
</dbReference>
<proteinExistence type="predicted"/>
<dbReference type="EMBL" id="JBAKFF010000001">
    <property type="protein sequence ID" value="MEX0430357.1"/>
    <property type="molecule type" value="Genomic_DNA"/>
</dbReference>
<organism evidence="2 3">
    <name type="scientific">Spiribacter insolitus</name>
    <dbReference type="NCBI Taxonomy" id="3122417"/>
    <lineage>
        <taxon>Bacteria</taxon>
        <taxon>Pseudomonadati</taxon>
        <taxon>Pseudomonadota</taxon>
        <taxon>Gammaproteobacteria</taxon>
        <taxon>Chromatiales</taxon>
        <taxon>Ectothiorhodospiraceae</taxon>
        <taxon>Spiribacter</taxon>
    </lineage>
</organism>
<protein>
    <submittedName>
        <fullName evidence="2">DUF302 domain-containing protein</fullName>
    </submittedName>
</protein>
<dbReference type="Pfam" id="PF03625">
    <property type="entry name" value="DUF302"/>
    <property type="match status" value="1"/>
</dbReference>
<evidence type="ECO:0000259" key="1">
    <source>
        <dbReference type="Pfam" id="PF03625"/>
    </source>
</evidence>
<feature type="domain" description="DUF302" evidence="1">
    <location>
        <begin position="36"/>
        <end position="98"/>
    </location>
</feature>
<dbReference type="InterPro" id="IPR016796">
    <property type="entry name" value="UCP021774"/>
</dbReference>
<comment type="caution">
    <text evidence="2">The sequence shown here is derived from an EMBL/GenBank/DDBJ whole genome shotgun (WGS) entry which is preliminary data.</text>
</comment>
<reference evidence="2 3" key="1">
    <citation type="submission" date="2024-02" db="EMBL/GenBank/DDBJ databases">
        <title>New especies of Spiribacter isolated from saline water.</title>
        <authorList>
            <person name="Leon M.J."/>
            <person name="De La Haba R."/>
            <person name="Sanchez-Porro C."/>
            <person name="Ventosa A."/>
        </authorList>
    </citation>
    <scope>NUCLEOTIDE SEQUENCE [LARGE SCALE GENOMIC DNA]</scope>
    <source>
        <strain evidence="3">ag22IC4-189</strain>
    </source>
</reference>
<dbReference type="PANTHER" id="PTHR38342:SF1">
    <property type="entry name" value="SLR5037 PROTEIN"/>
    <property type="match status" value="1"/>
</dbReference>
<dbReference type="PIRSF" id="PIRSF021774">
    <property type="entry name" value="UCP021774"/>
    <property type="match status" value="1"/>
</dbReference>
<dbReference type="RefSeq" id="WP_367978569.1">
    <property type="nucleotide sequence ID" value="NZ_JBAKFF010000001.1"/>
</dbReference>
<evidence type="ECO:0000313" key="3">
    <source>
        <dbReference type="Proteomes" id="UP001556637"/>
    </source>
</evidence>
<sequence>MSYTINRVIEDADFEAVDERTRKALADHSFGVLTEIDVQGTMKKKLDNDMAGYRILGACNPAMAWEAIGVEPRVGAMLPCNVILREVAEGIEVSAVDPVSSMSGIDNPELTKIAGEVRDRLAVVVEAI</sequence>
<evidence type="ECO:0000313" key="2">
    <source>
        <dbReference type="EMBL" id="MEX0430357.1"/>
    </source>
</evidence>
<gene>
    <name evidence="2" type="ORF">V6X30_02940</name>
</gene>
<dbReference type="PANTHER" id="PTHR38342">
    <property type="entry name" value="SLR5037 PROTEIN"/>
    <property type="match status" value="1"/>
</dbReference>
<dbReference type="SUPFAM" id="SSF103247">
    <property type="entry name" value="TT1751-like"/>
    <property type="match status" value="1"/>
</dbReference>
<dbReference type="InterPro" id="IPR005180">
    <property type="entry name" value="DUF302"/>
</dbReference>
<dbReference type="Gene3D" id="3.30.310.70">
    <property type="entry name" value="TT1751-like domain"/>
    <property type="match status" value="1"/>
</dbReference>
<keyword evidence="3" id="KW-1185">Reference proteome</keyword>
<accession>A0ABV3T575</accession>
<name>A0ABV3T575_9GAMM</name>